<feature type="compositionally biased region" description="Pro residues" evidence="1">
    <location>
        <begin position="109"/>
        <end position="119"/>
    </location>
</feature>
<feature type="region of interest" description="Disordered" evidence="1">
    <location>
        <begin position="97"/>
        <end position="277"/>
    </location>
</feature>
<evidence type="ECO:0000313" key="3">
    <source>
        <dbReference type="Proteomes" id="UP001486207"/>
    </source>
</evidence>
<comment type="caution">
    <text evidence="2">The sequence shown here is derived from an EMBL/GenBank/DDBJ whole genome shotgun (WGS) entry which is preliminary data.</text>
</comment>
<evidence type="ECO:0000256" key="1">
    <source>
        <dbReference type="SAM" id="MobiDB-lite"/>
    </source>
</evidence>
<feature type="region of interest" description="Disordered" evidence="1">
    <location>
        <begin position="287"/>
        <end position="306"/>
    </location>
</feature>
<reference evidence="2 3" key="1">
    <citation type="submission" date="2024-06" db="EMBL/GenBank/DDBJ databases">
        <title>The Natural Products Discovery Center: Release of the First 8490 Sequenced Strains for Exploring Actinobacteria Biosynthetic Diversity.</title>
        <authorList>
            <person name="Kalkreuter E."/>
            <person name="Kautsar S.A."/>
            <person name="Yang D."/>
            <person name="Bader C.D."/>
            <person name="Teijaro C.N."/>
            <person name="Fluegel L."/>
            <person name="Davis C.M."/>
            <person name="Simpson J.R."/>
            <person name="Lauterbach L."/>
            <person name="Steele A.D."/>
            <person name="Gui C."/>
            <person name="Meng S."/>
            <person name="Li G."/>
            <person name="Viehrig K."/>
            <person name="Ye F."/>
            <person name="Su P."/>
            <person name="Kiefer A.F."/>
            <person name="Nichols A."/>
            <person name="Cepeda A.J."/>
            <person name="Yan W."/>
            <person name="Fan B."/>
            <person name="Jiang Y."/>
            <person name="Adhikari A."/>
            <person name="Zheng C.-J."/>
            <person name="Schuster L."/>
            <person name="Cowan T.M."/>
            <person name="Smanski M.J."/>
            <person name="Chevrette M.G."/>
            <person name="De Carvalho L.P.S."/>
            <person name="Shen B."/>
        </authorList>
    </citation>
    <scope>NUCLEOTIDE SEQUENCE [LARGE SCALE GENOMIC DNA]</scope>
    <source>
        <strain evidence="2 3">NPDC000155</strain>
    </source>
</reference>
<protein>
    <submittedName>
        <fullName evidence="2">Tetratricopeptide repeat protein</fullName>
    </submittedName>
</protein>
<organism evidence="2 3">
    <name type="scientific">Streptomyces lanatus</name>
    <dbReference type="NCBI Taxonomy" id="66900"/>
    <lineage>
        <taxon>Bacteria</taxon>
        <taxon>Bacillati</taxon>
        <taxon>Actinomycetota</taxon>
        <taxon>Actinomycetes</taxon>
        <taxon>Kitasatosporales</taxon>
        <taxon>Streptomycetaceae</taxon>
        <taxon>Streptomyces</taxon>
    </lineage>
</organism>
<accession>A0ABV1Y1W5</accession>
<keyword evidence="3" id="KW-1185">Reference proteome</keyword>
<evidence type="ECO:0000313" key="2">
    <source>
        <dbReference type="EMBL" id="MER7377848.1"/>
    </source>
</evidence>
<name>A0ABV1Y1W5_9ACTN</name>
<dbReference type="RefSeq" id="WP_190073703.1">
    <property type="nucleotide sequence ID" value="NZ_BNBM01000015.1"/>
</dbReference>
<gene>
    <name evidence="2" type="ORF">ABT384_35035</name>
</gene>
<sequence length="451" mass="46741">MPRLSRAKKREQKHAAAAAPVTAPIDVHVPVAGPGAGGASIGGVPVAAAPGEEIQQVVLTHLQRIALASGHAVHAMVHDERIGYVVPLLVEQDGSSRFTADPVRTPTERPAPPALPAAPAPAQDTPPYRDRPTHVLRPLPGPAAEPSATFQLRALPEPVRDVPPGTVAPPLGEFGPPPVMDSAPEPTDVPEDAVPRDAVPEDAVPQSDPPPPAEPTPFPTDPTPFPTDPIPLSAPAPIPVPGPVPALARVSDAVPVSDPDLGPDLDPDSKPTPPRGFDAVAEAVLGDPSPTATADASPFAESSGRINEAVTAGRTAEAAELAERTVAEASAVLGPEHPEVLRIRELTAYIAYLAGEPERAFALSLDVARRHHRARDGEAAYGSLHGAATAWRAVRDPALGLQLGRELLGLWGELMAEGGPAAEEVEELESARARMDRLATRAAKSAEPPGK</sequence>
<feature type="compositionally biased region" description="Pro residues" evidence="1">
    <location>
        <begin position="207"/>
        <end position="244"/>
    </location>
</feature>
<dbReference type="EMBL" id="JBEPFB010000020">
    <property type="protein sequence ID" value="MER7377848.1"/>
    <property type="molecule type" value="Genomic_DNA"/>
</dbReference>
<proteinExistence type="predicted"/>
<dbReference type="Proteomes" id="UP001486207">
    <property type="component" value="Unassembled WGS sequence"/>
</dbReference>